<dbReference type="EMBL" id="QVQT01000003">
    <property type="protein sequence ID" value="RFU17198.1"/>
    <property type="molecule type" value="Genomic_DNA"/>
</dbReference>
<sequence length="206" mass="21586">MEADWSAEIGADLPVIVVPWEHFIDLRLHPEAAATLQEIAQHPALALALQRLNAPGSPLLTAKCDVWTLTTDEIDPMEFDAATEDAQAGLSSYIDLIACDPSLFDSFELHREWATALAHILRNAPQPCGLVDAVIRPAHAAIGSLHGEGFGITLYCAGCGADAASATDAWQSVLETAVAATMSAGISSAGGPGSATSPRQRHHSGE</sequence>
<dbReference type="RefSeq" id="WP_117299628.1">
    <property type="nucleotide sequence ID" value="NZ_QVQT02000003.1"/>
</dbReference>
<comment type="caution">
    <text evidence="2">The sequence shown here is derived from an EMBL/GenBank/DDBJ whole genome shotgun (WGS) entry which is preliminary data.</text>
</comment>
<proteinExistence type="predicted"/>
<dbReference type="AlphaFoldDB" id="A0A372IQN7"/>
<reference evidence="2 3" key="1">
    <citation type="submission" date="2018-08" db="EMBL/GenBank/DDBJ databases">
        <title>Acidipila sp. 4G-K13, an acidobacterium isolated from forest soil.</title>
        <authorList>
            <person name="Gao Z.-H."/>
            <person name="Qiu L.-H."/>
        </authorList>
    </citation>
    <scope>NUCLEOTIDE SEQUENCE [LARGE SCALE GENOMIC DNA]</scope>
    <source>
        <strain evidence="2 3">4G-K13</strain>
    </source>
</reference>
<dbReference type="Proteomes" id="UP000264702">
    <property type="component" value="Unassembled WGS sequence"/>
</dbReference>
<protein>
    <submittedName>
        <fullName evidence="2">Uncharacterized protein</fullName>
    </submittedName>
</protein>
<gene>
    <name evidence="2" type="ORF">D0Y96_10980</name>
</gene>
<accession>A0A372IQN7</accession>
<dbReference type="OrthoDB" id="116383at2"/>
<name>A0A372IQN7_9BACT</name>
<feature type="region of interest" description="Disordered" evidence="1">
    <location>
        <begin position="185"/>
        <end position="206"/>
    </location>
</feature>
<evidence type="ECO:0000256" key="1">
    <source>
        <dbReference type="SAM" id="MobiDB-lite"/>
    </source>
</evidence>
<evidence type="ECO:0000313" key="3">
    <source>
        <dbReference type="Proteomes" id="UP000264702"/>
    </source>
</evidence>
<evidence type="ECO:0000313" key="2">
    <source>
        <dbReference type="EMBL" id="RFU17198.1"/>
    </source>
</evidence>
<keyword evidence="3" id="KW-1185">Reference proteome</keyword>
<organism evidence="2 3">
    <name type="scientific">Paracidobacterium acidisoli</name>
    <dbReference type="NCBI Taxonomy" id="2303751"/>
    <lineage>
        <taxon>Bacteria</taxon>
        <taxon>Pseudomonadati</taxon>
        <taxon>Acidobacteriota</taxon>
        <taxon>Terriglobia</taxon>
        <taxon>Terriglobales</taxon>
        <taxon>Acidobacteriaceae</taxon>
        <taxon>Paracidobacterium</taxon>
    </lineage>
</organism>